<organism evidence="2 3">
    <name type="scientific">Allonocardiopsis opalescens</name>
    <dbReference type="NCBI Taxonomy" id="1144618"/>
    <lineage>
        <taxon>Bacteria</taxon>
        <taxon>Bacillati</taxon>
        <taxon>Actinomycetota</taxon>
        <taxon>Actinomycetes</taxon>
        <taxon>Streptosporangiales</taxon>
        <taxon>Allonocardiopsis</taxon>
    </lineage>
</organism>
<sequence length="245" mass="25514">MPEAWMPAVGRLRNGQDGGPAGTGAPRVVWQATESDPHAVSARSAAERLHADGLDVHLVWNPVTGETVQMLPATTAGLGLRGDGGDPGPGREGRVCLQIKVVAQSARPFTAGPLLGLDPIMRWIDSWAVVRRWRGGPPMAAPSAYDDPGSLRLWALGGHFGHSQVPGRTAMGPGSVDISKIIGPAPAAPSPALPTFSTRPHHHSGNGHANGRLRTAAGEGQRKEHHLLDHGARIPVSSAADRGGD</sequence>
<evidence type="ECO:0000313" key="2">
    <source>
        <dbReference type="EMBL" id="PRX95490.1"/>
    </source>
</evidence>
<reference evidence="2 3" key="1">
    <citation type="submission" date="2018-03" db="EMBL/GenBank/DDBJ databases">
        <title>Genomic Encyclopedia of Archaeal and Bacterial Type Strains, Phase II (KMG-II): from individual species to whole genera.</title>
        <authorList>
            <person name="Goeker M."/>
        </authorList>
    </citation>
    <scope>NUCLEOTIDE SEQUENCE [LARGE SCALE GENOMIC DNA]</scope>
    <source>
        <strain evidence="2 3">DSM 45601</strain>
    </source>
</reference>
<feature type="region of interest" description="Disordered" evidence="1">
    <location>
        <begin position="187"/>
        <end position="245"/>
    </location>
</feature>
<dbReference type="AlphaFoldDB" id="A0A2T0PVM7"/>
<feature type="region of interest" description="Disordered" evidence="1">
    <location>
        <begin position="1"/>
        <end position="26"/>
    </location>
</feature>
<dbReference type="EMBL" id="PVZC01000009">
    <property type="protein sequence ID" value="PRX95490.1"/>
    <property type="molecule type" value="Genomic_DNA"/>
</dbReference>
<gene>
    <name evidence="2" type="ORF">CLV72_10998</name>
</gene>
<evidence type="ECO:0000256" key="1">
    <source>
        <dbReference type="SAM" id="MobiDB-lite"/>
    </source>
</evidence>
<name>A0A2T0PVM7_9ACTN</name>
<comment type="caution">
    <text evidence="2">The sequence shown here is derived from an EMBL/GenBank/DDBJ whole genome shotgun (WGS) entry which is preliminary data.</text>
</comment>
<accession>A0A2T0PVM7</accession>
<evidence type="ECO:0000313" key="3">
    <source>
        <dbReference type="Proteomes" id="UP000237846"/>
    </source>
</evidence>
<dbReference type="Proteomes" id="UP000237846">
    <property type="component" value="Unassembled WGS sequence"/>
</dbReference>
<protein>
    <submittedName>
        <fullName evidence="2">Uncharacterized protein</fullName>
    </submittedName>
</protein>
<keyword evidence="3" id="KW-1185">Reference proteome</keyword>
<proteinExistence type="predicted"/>
<feature type="compositionally biased region" description="Basic and acidic residues" evidence="1">
    <location>
        <begin position="220"/>
        <end position="232"/>
    </location>
</feature>